<reference evidence="1" key="1">
    <citation type="submission" date="2009-01" db="EMBL/GenBank/DDBJ databases">
        <authorList>
            <person name="Qin X."/>
            <person name="Bachman B."/>
            <person name="Battles P."/>
            <person name="Bell A."/>
            <person name="Bess C."/>
            <person name="Bickham C."/>
            <person name="Chaboub L."/>
            <person name="Chen D."/>
            <person name="Coyle M."/>
            <person name="Deiros D.R."/>
            <person name="Dinh H."/>
            <person name="Forbes L."/>
            <person name="Fowler G."/>
            <person name="Francisco L."/>
            <person name="Fu Q."/>
            <person name="Gubbala S."/>
            <person name="Hale W."/>
            <person name="Han Y."/>
            <person name="Hemphill L."/>
            <person name="Highlander S.K."/>
            <person name="Hirani K."/>
            <person name="Hogues M."/>
            <person name="Jackson L."/>
            <person name="Jakkamsetti A."/>
            <person name="Javaid M."/>
            <person name="Jiang H."/>
            <person name="Korchina V."/>
            <person name="Kovar C."/>
            <person name="Lara F."/>
            <person name="Lee S."/>
            <person name="Mata R."/>
            <person name="Mathew T."/>
            <person name="Moen C."/>
            <person name="Morales K."/>
            <person name="Munidasa M."/>
            <person name="Nazareth L."/>
            <person name="Ngo R."/>
            <person name="Nguyen L."/>
            <person name="Okwuonu G."/>
            <person name="Ongeri F."/>
            <person name="Patil S."/>
            <person name="Petrosino J."/>
            <person name="Pham C."/>
            <person name="Pham P."/>
            <person name="Pu L.-L."/>
            <person name="Puazo M."/>
            <person name="Raj R."/>
            <person name="Reid J."/>
            <person name="Rouhana J."/>
            <person name="Saada N."/>
            <person name="Shang Y."/>
            <person name="Simmons D."/>
            <person name="Thornton R."/>
            <person name="Warren J."/>
            <person name="Weissenberger G."/>
            <person name="Zhang J."/>
            <person name="Zhang L."/>
            <person name="Zhou C."/>
            <person name="Zhu D."/>
            <person name="Muzny D."/>
            <person name="Worley K."/>
            <person name="Gibbs R."/>
        </authorList>
    </citation>
    <scope>NUCLEOTIDE SEQUENCE [LARGE SCALE GENOMIC DNA]</scope>
    <source>
        <strain evidence="1">LMS2-1</strain>
    </source>
</reference>
<comment type="caution">
    <text evidence="1">The sequence shown here is derived from an EMBL/GenBank/DDBJ whole genome shotgun (WGS) entry which is preliminary data.</text>
</comment>
<accession>C2JWV5</accession>
<keyword evidence="2" id="KW-1185">Reference proteome</keyword>
<dbReference type="AlphaFoldDB" id="C2JWV5"/>
<evidence type="ECO:0000313" key="2">
    <source>
        <dbReference type="Proteomes" id="UP000004525"/>
    </source>
</evidence>
<evidence type="ECO:0000313" key="1">
    <source>
        <dbReference type="EMBL" id="EEN80539.1"/>
    </source>
</evidence>
<organism evidence="1 2">
    <name type="scientific">Lacticaseibacillus rhamnosus (strain LMS2-1)</name>
    <dbReference type="NCBI Taxonomy" id="525361"/>
    <lineage>
        <taxon>Bacteria</taxon>
        <taxon>Bacillati</taxon>
        <taxon>Bacillota</taxon>
        <taxon>Bacilli</taxon>
        <taxon>Lactobacillales</taxon>
        <taxon>Lactobacillaceae</taxon>
        <taxon>Lacticaseibacillus</taxon>
    </lineage>
</organism>
<dbReference type="EMBL" id="ACIZ01000058">
    <property type="protein sequence ID" value="EEN80539.1"/>
    <property type="molecule type" value="Genomic_DNA"/>
</dbReference>
<dbReference type="Proteomes" id="UP000004525">
    <property type="component" value="Unassembled WGS sequence"/>
</dbReference>
<protein>
    <submittedName>
        <fullName evidence="1">Uncharacterized protein</fullName>
    </submittedName>
</protein>
<sequence length="42" mass="5012">MQNGNKQQKIRIIFRIFLFSLQYPNKTTTGGRHDQYGIITRQ</sequence>
<dbReference type="HOGENOM" id="CLU_3253342_0_0_9"/>
<name>C2JWV5_LACRM</name>
<proteinExistence type="predicted"/>
<gene>
    <name evidence="1" type="ORF">HMPREF0539_1389</name>
</gene>